<feature type="signal peptide" evidence="1">
    <location>
        <begin position="1"/>
        <end position="25"/>
    </location>
</feature>
<dbReference type="EMBL" id="LRDH01000104">
    <property type="protein sequence ID" value="PPV14924.1"/>
    <property type="molecule type" value="Genomic_DNA"/>
</dbReference>
<name>A0A2S7FB37_CLOBU</name>
<sequence length="374" mass="41219">MKKQIVLCLLTTCMLIGVTVYGSVASDNYVESGQVKVLQENTLLTNTDTTPKSSLDGETILKECINLIGKSNAESAEMLGGGEENIAGDGTTKIGRIYHVELFGETIEVGTLYDEKERVMDVIMQLEKGDVDTYANELISLYGEPMSSDDELSEGGATWKTWNVQDATIQLYQQSGLVSLEITPNYSEDNAHSFDTDQLYTGWLPKGVNQVMAETEPNKALEKAIIEYYEIPDDQLSTTKYYYNYVDLNGDGTDEIMAVIVGPYTSGTGGDSAIWGREFEGEFQLYQAFTLVNTPIIVTKDAVNGREFGSKRLILQRKGVSERETVELVANDGVYTNVADAETFEGLDQVEGTAIICNNMIKDLESKNYLTLGN</sequence>
<gene>
    <name evidence="2" type="ORF">AWN73_13100</name>
</gene>
<keyword evidence="1" id="KW-0732">Signal</keyword>
<evidence type="ECO:0000313" key="2">
    <source>
        <dbReference type="EMBL" id="PPV14924.1"/>
    </source>
</evidence>
<comment type="caution">
    <text evidence="2">The sequence shown here is derived from an EMBL/GenBank/DDBJ whole genome shotgun (WGS) entry which is preliminary data.</text>
</comment>
<protein>
    <submittedName>
        <fullName evidence="2">Uncharacterized protein</fullName>
    </submittedName>
</protein>
<dbReference type="Proteomes" id="UP000238081">
    <property type="component" value="Unassembled WGS sequence"/>
</dbReference>
<evidence type="ECO:0000313" key="3">
    <source>
        <dbReference type="Proteomes" id="UP000238081"/>
    </source>
</evidence>
<proteinExistence type="predicted"/>
<dbReference type="RefSeq" id="WP_043666174.1">
    <property type="nucleotide sequence ID" value="NZ_JSEG01000021.1"/>
</dbReference>
<evidence type="ECO:0000256" key="1">
    <source>
        <dbReference type="SAM" id="SignalP"/>
    </source>
</evidence>
<reference evidence="2 3" key="1">
    <citation type="submission" date="2016-01" db="EMBL/GenBank/DDBJ databases">
        <title>Characterization of the Clostridium difficile lineages that are prevalent in Hong Kong and China.</title>
        <authorList>
            <person name="Kwok J.S.-L."/>
            <person name="Lam W.-Y."/>
            <person name="Ip M."/>
            <person name="Chan T.-F."/>
            <person name="Hawkey P.M."/>
            <person name="Tsui S.K.-W."/>
        </authorList>
    </citation>
    <scope>NUCLEOTIDE SEQUENCE [LARGE SCALE GENOMIC DNA]</scope>
    <source>
        <strain evidence="2 3">300064</strain>
    </source>
</reference>
<accession>A0A2S7FB37</accession>
<feature type="chain" id="PRO_5015540548" evidence="1">
    <location>
        <begin position="26"/>
        <end position="374"/>
    </location>
</feature>
<organism evidence="2 3">
    <name type="scientific">Clostridium butyricum</name>
    <dbReference type="NCBI Taxonomy" id="1492"/>
    <lineage>
        <taxon>Bacteria</taxon>
        <taxon>Bacillati</taxon>
        <taxon>Bacillota</taxon>
        <taxon>Clostridia</taxon>
        <taxon>Eubacteriales</taxon>
        <taxon>Clostridiaceae</taxon>
        <taxon>Clostridium</taxon>
    </lineage>
</organism>
<dbReference type="AlphaFoldDB" id="A0A2S7FB37"/>